<dbReference type="GeneID" id="85496835"/>
<dbReference type="Proteomes" id="UP001233271">
    <property type="component" value="Chromosome 5"/>
</dbReference>
<feature type="region of interest" description="Disordered" evidence="1">
    <location>
        <begin position="220"/>
        <end position="263"/>
    </location>
</feature>
<dbReference type="InterPro" id="IPR001810">
    <property type="entry name" value="F-box_dom"/>
</dbReference>
<organism evidence="3 4">
    <name type="scientific">Cutaneotrichosporon cavernicola</name>
    <dbReference type="NCBI Taxonomy" id="279322"/>
    <lineage>
        <taxon>Eukaryota</taxon>
        <taxon>Fungi</taxon>
        <taxon>Dikarya</taxon>
        <taxon>Basidiomycota</taxon>
        <taxon>Agaricomycotina</taxon>
        <taxon>Tremellomycetes</taxon>
        <taxon>Trichosporonales</taxon>
        <taxon>Trichosporonaceae</taxon>
        <taxon>Cutaneotrichosporon</taxon>
    </lineage>
</organism>
<protein>
    <recommendedName>
        <fullName evidence="2">F-box domain-containing protein</fullName>
    </recommendedName>
</protein>
<dbReference type="PROSITE" id="PS50181">
    <property type="entry name" value="FBOX"/>
    <property type="match status" value="1"/>
</dbReference>
<feature type="compositionally biased region" description="Acidic residues" evidence="1">
    <location>
        <begin position="220"/>
        <end position="237"/>
    </location>
</feature>
<evidence type="ECO:0000313" key="4">
    <source>
        <dbReference type="Proteomes" id="UP001233271"/>
    </source>
</evidence>
<feature type="compositionally biased region" description="Acidic residues" evidence="1">
    <location>
        <begin position="119"/>
        <end position="129"/>
    </location>
</feature>
<gene>
    <name evidence="3" type="ORF">CcaverHIS019_0505930</name>
</gene>
<accession>A0AA48L6S7</accession>
<feature type="compositionally biased region" description="Acidic residues" evidence="1">
    <location>
        <begin position="253"/>
        <end position="263"/>
    </location>
</feature>
<sequence length="670" mass="75762">MATSPASMSTLPSEILSLIIGLAEPATLAVLCLLSKHFNEQITPLLYRNLVITRVNVDRLFHGLPRATKRKPRFENTSKAEYLEQLEQIKREHGEVFASLEQGAGSGDWGDNDPFLQDAESDPETDDELATQGDEHSQLAVNTSEDMWNRRLALFRHTRSITFVQVPSEALVNDLAMKLHILPDECLQEHQGHRQYPGSCGKYCQVRRKVYPNYGFDDDSWIDENGDSSEEELESGETDGAKADRGVAGWDAPDWDDPDNGTVDDESRAHSLFPALTHICFSSRVAAYLLNYLHRNSWDERGIHRLGWFGDVRITIPLFMYVVRSPEFANAKKACFSLPPPPRYEDFATYAARWALQNIGSAPFKGFEDLTVAELIELSGDVMVEGRSDMHYARLYAIAQCMFAQRVTMHNIPYGPIILLTDSTMLDGPSADPYEERTFFLSEDETFCRDTEELAQRINRIVGLPSADQKRFVKRVLADQQYYAPVRPPGFVPPSPRQYAAVAAARKERDATRTAYREFPSMMDAVQLPVSQEFIAQVKEKAPHLLPKFDSFVEANSVDMDSLLHEAERLHAGLEAAGVLELSPLLKAREAAFFAKKKQMADDEYTALAHLRKLKKGLQRQLAIDGYPRIEESMQFSTYDEADPCEVCGEKRGEERSLRDLITWARGIRH</sequence>
<feature type="domain" description="F-box" evidence="2">
    <location>
        <begin position="5"/>
        <end position="50"/>
    </location>
</feature>
<evidence type="ECO:0000259" key="2">
    <source>
        <dbReference type="PROSITE" id="PS50181"/>
    </source>
</evidence>
<reference evidence="3" key="1">
    <citation type="journal article" date="2023" name="BMC Genomics">
        <title>Chromosome-level genome assemblies of Cutaneotrichosporon spp. (Trichosporonales, Basidiomycota) reveal imbalanced evolution between nucleotide sequences and chromosome synteny.</title>
        <authorList>
            <person name="Kobayashi Y."/>
            <person name="Kayamori A."/>
            <person name="Aoki K."/>
            <person name="Shiwa Y."/>
            <person name="Matsutani M."/>
            <person name="Fujita N."/>
            <person name="Sugita T."/>
            <person name="Iwasaki W."/>
            <person name="Tanaka N."/>
            <person name="Takashima M."/>
        </authorList>
    </citation>
    <scope>NUCLEOTIDE SEQUENCE</scope>
    <source>
        <strain evidence="3">HIS019</strain>
    </source>
</reference>
<dbReference type="AlphaFoldDB" id="A0AA48L6S7"/>
<proteinExistence type="predicted"/>
<feature type="region of interest" description="Disordered" evidence="1">
    <location>
        <begin position="102"/>
        <end position="135"/>
    </location>
</feature>
<name>A0AA48L6S7_9TREE</name>
<dbReference type="KEGG" id="ccac:CcaHIS019_0505930"/>
<dbReference type="EMBL" id="AP028216">
    <property type="protein sequence ID" value="BEI92965.1"/>
    <property type="molecule type" value="Genomic_DNA"/>
</dbReference>
<evidence type="ECO:0000256" key="1">
    <source>
        <dbReference type="SAM" id="MobiDB-lite"/>
    </source>
</evidence>
<dbReference type="RefSeq" id="XP_060458230.1">
    <property type="nucleotide sequence ID" value="XM_060601769.1"/>
</dbReference>
<keyword evidence="4" id="KW-1185">Reference proteome</keyword>
<evidence type="ECO:0000313" key="3">
    <source>
        <dbReference type="EMBL" id="BEI92965.1"/>
    </source>
</evidence>